<evidence type="ECO:0000256" key="1">
    <source>
        <dbReference type="ARBA" id="ARBA00007768"/>
    </source>
</evidence>
<dbReference type="CDD" id="cd24008">
    <property type="entry name" value="ASKHA_NBD_GLK"/>
    <property type="match status" value="1"/>
</dbReference>
<dbReference type="Proteomes" id="UP000037460">
    <property type="component" value="Unassembled WGS sequence"/>
</dbReference>
<keyword evidence="6" id="KW-1185">Reference proteome</keyword>
<dbReference type="InterPro" id="IPR043129">
    <property type="entry name" value="ATPase_NBD"/>
</dbReference>
<dbReference type="AlphaFoldDB" id="A0A0M0K7E1"/>
<dbReference type="OrthoDB" id="7392499at2759"/>
<dbReference type="Gene3D" id="3.20.20.380">
    <property type="entry name" value="Copper homeostasis (CutC) domain"/>
    <property type="match status" value="1"/>
</dbReference>
<dbReference type="GO" id="GO:0006096">
    <property type="term" value="P:glycolytic process"/>
    <property type="evidence" value="ECO:0007669"/>
    <property type="project" value="InterPro"/>
</dbReference>
<evidence type="ECO:0000313" key="6">
    <source>
        <dbReference type="Proteomes" id="UP000037460"/>
    </source>
</evidence>
<dbReference type="SUPFAM" id="SSF53067">
    <property type="entry name" value="Actin-like ATPase domain"/>
    <property type="match status" value="1"/>
</dbReference>
<accession>A0A0M0K7E1</accession>
<dbReference type="GO" id="GO:0005507">
    <property type="term" value="F:copper ion binding"/>
    <property type="evidence" value="ECO:0007669"/>
    <property type="project" value="TreeGrafter"/>
</dbReference>
<comment type="caution">
    <text evidence="5">The sequence shown here is derived from an EMBL/GenBank/DDBJ whole genome shotgun (WGS) entry which is preliminary data.</text>
</comment>
<dbReference type="GO" id="GO:0005524">
    <property type="term" value="F:ATP binding"/>
    <property type="evidence" value="ECO:0007669"/>
    <property type="project" value="InterPro"/>
</dbReference>
<dbReference type="Pfam" id="PF02685">
    <property type="entry name" value="Glucokinase"/>
    <property type="match status" value="1"/>
</dbReference>
<dbReference type="SUPFAM" id="SSF110395">
    <property type="entry name" value="CutC-like"/>
    <property type="match status" value="1"/>
</dbReference>
<dbReference type="PANTHER" id="PTHR12598">
    <property type="entry name" value="COPPER HOMEOSTASIS PROTEIN CUTC"/>
    <property type="match status" value="1"/>
</dbReference>
<sequence length="662" mass="68024">MPRMATAASPGVAPRRPIPLEVCVDSLASAVAAEQGGAARLEVCANLVDGGTTPSLGLVRALLARVALPLHAMVRPRGGDFLYDEGEREVMRAEIEALKEAGVHGVVVGCLLPDGAVDEPFLIELVALAAPLPVTFHRAIDVSRDPCEAVHVCVRCGVHRVLSSGGRPEALEGAPMLRLMVAAAAGRLTIAAGGGVTEFNASELAAASGADELHGSLRATLYSAMAYRPAIPIAMGAPKLNGPTTEFETRCTDVARVAAVVRALQPTRTPPTTSDTAAAAAAETEALILIGDLGGTNIRLALYPSSGAARGSRPDKTRFIARYRTADFGHLREALAVFQAEAVQAGAVSAGAIEAAAISVCGPVVGGVAICQNETFGPNGWRLEETDLATSLGLSPDRLRLLNDFVAVGLALPHVPPSHRRIVHAGSPIPGRPIACLGPGTGLGQVFGVFPAPGAPMVVCPSEGGESDFVARTPEEWALRAHIGAALATSHVKVEHVVSGSGIKRAYDFVRVRRDATAELIPESAADAAVRDAADPSAVIAALSVPADARPADPPCTAAMQMFVDALGAEAANLALRVQAHGGVFIAGGVAAKLAHMLTPDTALPADRAMGRGAFCERLRSAYLGKGRSVAAYSGCPLYVVTVEGDDLAMDGAWACACSELL</sequence>
<protein>
    <recommendedName>
        <fullName evidence="2">Copper homeostasis protein cutC homolog</fullName>
    </recommendedName>
</protein>
<dbReference type="GO" id="GO:0004340">
    <property type="term" value="F:glucokinase activity"/>
    <property type="evidence" value="ECO:0007669"/>
    <property type="project" value="InterPro"/>
</dbReference>
<gene>
    <name evidence="5" type="ORF">Ctob_013742</name>
</gene>
<dbReference type="InterPro" id="IPR005627">
    <property type="entry name" value="CutC-like"/>
</dbReference>
<dbReference type="Pfam" id="PF03932">
    <property type="entry name" value="CutC"/>
    <property type="match status" value="1"/>
</dbReference>
<dbReference type="HAMAP" id="MF_00795">
    <property type="entry name" value="CutC"/>
    <property type="match status" value="1"/>
</dbReference>
<dbReference type="InterPro" id="IPR036822">
    <property type="entry name" value="CutC-like_dom_sf"/>
</dbReference>
<evidence type="ECO:0000313" key="5">
    <source>
        <dbReference type="EMBL" id="KOO34735.1"/>
    </source>
</evidence>
<dbReference type="Gene3D" id="3.30.420.40">
    <property type="match status" value="1"/>
</dbReference>
<comment type="similarity">
    <text evidence="1">Belongs to the CutC family.</text>
</comment>
<evidence type="ECO:0000256" key="2">
    <source>
        <dbReference type="ARBA" id="ARBA00019014"/>
    </source>
</evidence>
<name>A0A0M0K7E1_9EUKA</name>
<reference evidence="6" key="1">
    <citation type="journal article" date="2015" name="PLoS Genet.">
        <title>Genome Sequence and Transcriptome Analyses of Chrysochromulina tobin: Metabolic Tools for Enhanced Algal Fitness in the Prominent Order Prymnesiales (Haptophyceae).</title>
        <authorList>
            <person name="Hovde B.T."/>
            <person name="Deodato C.R."/>
            <person name="Hunsperger H.M."/>
            <person name="Ryken S.A."/>
            <person name="Yost W."/>
            <person name="Jha R.K."/>
            <person name="Patterson J."/>
            <person name="Monnat R.J. Jr."/>
            <person name="Barlow S.B."/>
            <person name="Starkenburg S.R."/>
            <person name="Cattolico R.A."/>
        </authorList>
    </citation>
    <scope>NUCLEOTIDE SEQUENCE</scope>
    <source>
        <strain evidence="6">CCMP291</strain>
    </source>
</reference>
<dbReference type="Gene3D" id="3.40.367.20">
    <property type="match status" value="1"/>
</dbReference>
<evidence type="ECO:0000256" key="4">
    <source>
        <dbReference type="ARBA" id="ARBA00022777"/>
    </source>
</evidence>
<dbReference type="EMBL" id="JWZX01001118">
    <property type="protein sequence ID" value="KOO34735.1"/>
    <property type="molecule type" value="Genomic_DNA"/>
</dbReference>
<keyword evidence="4" id="KW-0418">Kinase</keyword>
<dbReference type="InterPro" id="IPR003836">
    <property type="entry name" value="Glucokinase"/>
</dbReference>
<organism evidence="5 6">
    <name type="scientific">Chrysochromulina tobinii</name>
    <dbReference type="NCBI Taxonomy" id="1460289"/>
    <lineage>
        <taxon>Eukaryota</taxon>
        <taxon>Haptista</taxon>
        <taxon>Haptophyta</taxon>
        <taxon>Prymnesiophyceae</taxon>
        <taxon>Prymnesiales</taxon>
        <taxon>Chrysochromulinaceae</taxon>
        <taxon>Chrysochromulina</taxon>
    </lineage>
</organism>
<evidence type="ECO:0000256" key="3">
    <source>
        <dbReference type="ARBA" id="ARBA00022679"/>
    </source>
</evidence>
<keyword evidence="3" id="KW-0808">Transferase</keyword>
<dbReference type="GO" id="GO:0005536">
    <property type="term" value="F:D-glucose binding"/>
    <property type="evidence" value="ECO:0007669"/>
    <property type="project" value="InterPro"/>
</dbReference>
<proteinExistence type="inferred from homology"/>
<dbReference type="PANTHER" id="PTHR12598:SF0">
    <property type="entry name" value="COPPER HOMEOSTASIS PROTEIN CUTC HOMOLOG"/>
    <property type="match status" value="1"/>
</dbReference>